<dbReference type="Proteomes" id="UP000799118">
    <property type="component" value="Unassembled WGS sequence"/>
</dbReference>
<keyword evidence="1" id="KW-0812">Transmembrane</keyword>
<name>A0A6A4IBI0_9AGAR</name>
<dbReference type="AlphaFoldDB" id="A0A6A4IBI0"/>
<reference evidence="2" key="1">
    <citation type="journal article" date="2019" name="Environ. Microbiol.">
        <title>Fungal ecological strategies reflected in gene transcription - a case study of two litter decomposers.</title>
        <authorList>
            <person name="Barbi F."/>
            <person name="Kohler A."/>
            <person name="Barry K."/>
            <person name="Baskaran P."/>
            <person name="Daum C."/>
            <person name="Fauchery L."/>
            <person name="Ihrmark K."/>
            <person name="Kuo A."/>
            <person name="LaButti K."/>
            <person name="Lipzen A."/>
            <person name="Morin E."/>
            <person name="Grigoriev I.V."/>
            <person name="Henrissat B."/>
            <person name="Lindahl B."/>
            <person name="Martin F."/>
        </authorList>
    </citation>
    <scope>NUCLEOTIDE SEQUENCE</scope>
    <source>
        <strain evidence="2">JB14</strain>
    </source>
</reference>
<organism evidence="2 3">
    <name type="scientific">Gymnopus androsaceus JB14</name>
    <dbReference type="NCBI Taxonomy" id="1447944"/>
    <lineage>
        <taxon>Eukaryota</taxon>
        <taxon>Fungi</taxon>
        <taxon>Dikarya</taxon>
        <taxon>Basidiomycota</taxon>
        <taxon>Agaricomycotina</taxon>
        <taxon>Agaricomycetes</taxon>
        <taxon>Agaricomycetidae</taxon>
        <taxon>Agaricales</taxon>
        <taxon>Marasmiineae</taxon>
        <taxon>Omphalotaceae</taxon>
        <taxon>Gymnopus</taxon>
    </lineage>
</organism>
<gene>
    <name evidence="2" type="ORF">BT96DRAFT_57153</name>
</gene>
<sequence length="124" mass="14621">MIMMLLFFWCTCWFLCVFLLSISPCALLTFSCSIACIPRHIRLFLQTRLTFWSMHPCSHETYFPLHSAIASALHDDTYMIFPALSSSPLHGLFISSVFIGHNRVYKYLCSFLFIFFQFYCVYWP</sequence>
<keyword evidence="1" id="KW-1133">Transmembrane helix</keyword>
<dbReference type="EMBL" id="ML769393">
    <property type="protein sequence ID" value="KAE9407981.1"/>
    <property type="molecule type" value="Genomic_DNA"/>
</dbReference>
<evidence type="ECO:0000313" key="2">
    <source>
        <dbReference type="EMBL" id="KAE9407981.1"/>
    </source>
</evidence>
<evidence type="ECO:0000256" key="1">
    <source>
        <dbReference type="SAM" id="Phobius"/>
    </source>
</evidence>
<evidence type="ECO:0000313" key="3">
    <source>
        <dbReference type="Proteomes" id="UP000799118"/>
    </source>
</evidence>
<proteinExistence type="predicted"/>
<keyword evidence="3" id="KW-1185">Reference proteome</keyword>
<feature type="transmembrane region" description="Helical" evidence="1">
    <location>
        <begin position="104"/>
        <end position="123"/>
    </location>
</feature>
<accession>A0A6A4IBI0</accession>
<keyword evidence="1" id="KW-0472">Membrane</keyword>
<protein>
    <submittedName>
        <fullName evidence="2">Uncharacterized protein</fullName>
    </submittedName>
</protein>